<evidence type="ECO:0000313" key="3">
    <source>
        <dbReference type="EMBL" id="MYN20608.1"/>
    </source>
</evidence>
<name>A0A845HP91_9BURK</name>
<organism evidence="3 4">
    <name type="scientific">Duganella vulcania</name>
    <dbReference type="NCBI Taxonomy" id="2692166"/>
    <lineage>
        <taxon>Bacteria</taxon>
        <taxon>Pseudomonadati</taxon>
        <taxon>Pseudomonadota</taxon>
        <taxon>Betaproteobacteria</taxon>
        <taxon>Burkholderiales</taxon>
        <taxon>Oxalobacteraceae</taxon>
        <taxon>Telluria group</taxon>
        <taxon>Duganella</taxon>
    </lineage>
</organism>
<evidence type="ECO:0000313" key="4">
    <source>
        <dbReference type="Proteomes" id="UP000484875"/>
    </source>
</evidence>
<gene>
    <name evidence="3" type="ORF">GTP81_28095</name>
</gene>
<dbReference type="Gene3D" id="3.10.450.50">
    <property type="match status" value="1"/>
</dbReference>
<keyword evidence="4" id="KW-1185">Reference proteome</keyword>
<keyword evidence="1" id="KW-0732">Signal</keyword>
<sequence>MQKTSLIGLALLALAQTVAQAAPPRTVPTVTRTVQLFSTLENDWLDAVHNRDAEAVKKIVADEFELRSAAVPGRPTARAEWQQQAFAAPAPESNIEQMAVHEYGELAVVSFMWKIAAPKNSALPSQVFVVDTWKQVDGAWKVLARYAATVDGAGKAVPGSDLAAPAINKKY</sequence>
<accession>A0A845HP91</accession>
<dbReference type="Proteomes" id="UP000484875">
    <property type="component" value="Unassembled WGS sequence"/>
</dbReference>
<feature type="domain" description="DUF4440" evidence="2">
    <location>
        <begin position="39"/>
        <end position="142"/>
    </location>
</feature>
<proteinExistence type="predicted"/>
<evidence type="ECO:0000259" key="2">
    <source>
        <dbReference type="Pfam" id="PF14534"/>
    </source>
</evidence>
<feature type="chain" id="PRO_5032433669" evidence="1">
    <location>
        <begin position="22"/>
        <end position="171"/>
    </location>
</feature>
<dbReference type="InterPro" id="IPR032710">
    <property type="entry name" value="NTF2-like_dom_sf"/>
</dbReference>
<dbReference type="InterPro" id="IPR027843">
    <property type="entry name" value="DUF4440"/>
</dbReference>
<comment type="caution">
    <text evidence="3">The sequence shown here is derived from an EMBL/GenBank/DDBJ whole genome shotgun (WGS) entry which is preliminary data.</text>
</comment>
<dbReference type="EMBL" id="WWCV01000083">
    <property type="protein sequence ID" value="MYN20608.1"/>
    <property type="molecule type" value="Genomic_DNA"/>
</dbReference>
<dbReference type="SUPFAM" id="SSF54427">
    <property type="entry name" value="NTF2-like"/>
    <property type="match status" value="1"/>
</dbReference>
<evidence type="ECO:0000256" key="1">
    <source>
        <dbReference type="SAM" id="SignalP"/>
    </source>
</evidence>
<protein>
    <submittedName>
        <fullName evidence="3">DUF4440 domain-containing protein</fullName>
    </submittedName>
</protein>
<feature type="signal peptide" evidence="1">
    <location>
        <begin position="1"/>
        <end position="21"/>
    </location>
</feature>
<dbReference type="Pfam" id="PF14534">
    <property type="entry name" value="DUF4440"/>
    <property type="match status" value="1"/>
</dbReference>
<reference evidence="3 4" key="1">
    <citation type="submission" date="2019-12" db="EMBL/GenBank/DDBJ databases">
        <title>Novel species isolated from a subtropical stream in China.</title>
        <authorList>
            <person name="Lu H."/>
        </authorList>
    </citation>
    <scope>NUCLEOTIDE SEQUENCE [LARGE SCALE GENOMIC DNA]</scope>
    <source>
        <strain evidence="3 4">FT107W</strain>
    </source>
</reference>
<dbReference type="AlphaFoldDB" id="A0A845HP91"/>
<dbReference type="RefSeq" id="WP_161092918.1">
    <property type="nucleotide sequence ID" value="NZ_WWCV01000083.1"/>
</dbReference>